<keyword evidence="3" id="KW-1185">Reference proteome</keyword>
<gene>
    <name evidence="2" type="ORF">SAMN05660909_02039</name>
</gene>
<name>A0A1H4BD05_9BACT</name>
<feature type="region of interest" description="Disordered" evidence="1">
    <location>
        <begin position="1"/>
        <end position="114"/>
    </location>
</feature>
<sequence>MRSKSIRKKKRPAIQKKGPFFDKGAKEPFFGGLQRAEAGKKEEDKPVQKADKKEEEKPVQKADKKEEEKPVQKADKKEEEKPVQKADKKEEEKPVQKKVLPPSASNMDSASGKS</sequence>
<dbReference type="AlphaFoldDB" id="A0A1H4BD05"/>
<organism evidence="2 3">
    <name type="scientific">Chitinophaga terrae</name>
    <name type="common">ex Kim and Jung 2007</name>
    <dbReference type="NCBI Taxonomy" id="408074"/>
    <lineage>
        <taxon>Bacteria</taxon>
        <taxon>Pseudomonadati</taxon>
        <taxon>Bacteroidota</taxon>
        <taxon>Chitinophagia</taxon>
        <taxon>Chitinophagales</taxon>
        <taxon>Chitinophagaceae</taxon>
        <taxon>Chitinophaga</taxon>
    </lineage>
</organism>
<accession>A0A1H4BD05</accession>
<feature type="compositionally biased region" description="Basic and acidic residues" evidence="1">
    <location>
        <begin position="37"/>
        <end position="95"/>
    </location>
</feature>
<feature type="compositionally biased region" description="Polar residues" evidence="1">
    <location>
        <begin position="103"/>
        <end position="114"/>
    </location>
</feature>
<evidence type="ECO:0000313" key="2">
    <source>
        <dbReference type="EMBL" id="SEA45692.1"/>
    </source>
</evidence>
<evidence type="ECO:0000256" key="1">
    <source>
        <dbReference type="SAM" id="MobiDB-lite"/>
    </source>
</evidence>
<feature type="compositionally biased region" description="Basic residues" evidence="1">
    <location>
        <begin position="1"/>
        <end position="14"/>
    </location>
</feature>
<reference evidence="3" key="1">
    <citation type="submission" date="2016-10" db="EMBL/GenBank/DDBJ databases">
        <authorList>
            <person name="Varghese N."/>
            <person name="Submissions S."/>
        </authorList>
    </citation>
    <scope>NUCLEOTIDE SEQUENCE [LARGE SCALE GENOMIC DNA]</scope>
    <source>
        <strain evidence="3">DSM 23920</strain>
    </source>
</reference>
<dbReference type="Proteomes" id="UP000199656">
    <property type="component" value="Unassembled WGS sequence"/>
</dbReference>
<dbReference type="STRING" id="408074.SAMN05660909_02039"/>
<dbReference type="EMBL" id="FNRL01000007">
    <property type="protein sequence ID" value="SEA45692.1"/>
    <property type="molecule type" value="Genomic_DNA"/>
</dbReference>
<protein>
    <submittedName>
        <fullName evidence="2">Uncharacterized protein</fullName>
    </submittedName>
</protein>
<proteinExistence type="predicted"/>
<dbReference type="RefSeq" id="WP_211117890.1">
    <property type="nucleotide sequence ID" value="NZ_BKAT01000037.1"/>
</dbReference>
<evidence type="ECO:0000313" key="3">
    <source>
        <dbReference type="Proteomes" id="UP000199656"/>
    </source>
</evidence>